<name>A0ABN8QPX7_9CNID</name>
<accession>A0ABN8QPX7</accession>
<feature type="domain" description="TLDc" evidence="1">
    <location>
        <begin position="52"/>
        <end position="241"/>
    </location>
</feature>
<dbReference type="Proteomes" id="UP001159405">
    <property type="component" value="Unassembled WGS sequence"/>
</dbReference>
<dbReference type="PROSITE" id="PS51886">
    <property type="entry name" value="TLDC"/>
    <property type="match status" value="1"/>
</dbReference>
<dbReference type="EMBL" id="CALNXK010000145">
    <property type="protein sequence ID" value="CAH3168581.1"/>
    <property type="molecule type" value="Genomic_DNA"/>
</dbReference>
<evidence type="ECO:0000313" key="2">
    <source>
        <dbReference type="EMBL" id="CAH3168581.1"/>
    </source>
</evidence>
<sequence length="241" mass="25729">MSAAGTSIIAIVLPPVQIIAVPSLALSDLQQGFIADGFECNLNYAGGLTDSAIVGNDVNYLTHLSSGLKPVARSKSSRWKRCWRASVDGWAASTFHSGCDNKGPTITIIRVGGKYIFGGCTSLSWGGYSGHYRTDSQAFLFSLVNKPGWAPVKLPQTMGRYSSYGHSIYECSSCGPTFGGGHDIYIANYASSNSNSAAYLGYAYSPPSGYNYGGTFTYTFLAGGSSYNFTPDEVETFYETT</sequence>
<dbReference type="InterPro" id="IPR006571">
    <property type="entry name" value="TLDc_dom"/>
</dbReference>
<dbReference type="Pfam" id="PF07534">
    <property type="entry name" value="TLD"/>
    <property type="match status" value="1"/>
</dbReference>
<reference evidence="2 3" key="1">
    <citation type="submission" date="2022-05" db="EMBL/GenBank/DDBJ databases">
        <authorList>
            <consortium name="Genoscope - CEA"/>
            <person name="William W."/>
        </authorList>
    </citation>
    <scope>NUCLEOTIDE SEQUENCE [LARGE SCALE GENOMIC DNA]</scope>
</reference>
<dbReference type="SMART" id="SM00584">
    <property type="entry name" value="TLDc"/>
    <property type="match status" value="1"/>
</dbReference>
<comment type="caution">
    <text evidence="2">The sequence shown here is derived from an EMBL/GenBank/DDBJ whole genome shotgun (WGS) entry which is preliminary data.</text>
</comment>
<organism evidence="2 3">
    <name type="scientific">Porites lobata</name>
    <dbReference type="NCBI Taxonomy" id="104759"/>
    <lineage>
        <taxon>Eukaryota</taxon>
        <taxon>Metazoa</taxon>
        <taxon>Cnidaria</taxon>
        <taxon>Anthozoa</taxon>
        <taxon>Hexacorallia</taxon>
        <taxon>Scleractinia</taxon>
        <taxon>Fungiina</taxon>
        <taxon>Poritidae</taxon>
        <taxon>Porites</taxon>
    </lineage>
</organism>
<gene>
    <name evidence="2" type="ORF">PLOB_00009290</name>
</gene>
<evidence type="ECO:0000259" key="1">
    <source>
        <dbReference type="PROSITE" id="PS51886"/>
    </source>
</evidence>
<evidence type="ECO:0000313" key="3">
    <source>
        <dbReference type="Proteomes" id="UP001159405"/>
    </source>
</evidence>
<protein>
    <recommendedName>
        <fullName evidence="1">TLDc domain-containing protein</fullName>
    </recommendedName>
</protein>
<proteinExistence type="predicted"/>
<keyword evidence="3" id="KW-1185">Reference proteome</keyword>